<evidence type="ECO:0000313" key="3">
    <source>
        <dbReference type="Proteomes" id="UP000479773"/>
    </source>
</evidence>
<comment type="caution">
    <text evidence="2">The sequence shown here is derived from an EMBL/GenBank/DDBJ whole genome shotgun (WGS) entry which is preliminary data.</text>
</comment>
<dbReference type="InterPro" id="IPR049458">
    <property type="entry name" value="EpsG-like"/>
</dbReference>
<evidence type="ECO:0000313" key="2">
    <source>
        <dbReference type="EMBL" id="KAA4747507.1"/>
    </source>
</evidence>
<feature type="transmembrane region" description="Helical" evidence="1">
    <location>
        <begin position="120"/>
        <end position="144"/>
    </location>
</feature>
<protein>
    <submittedName>
        <fullName evidence="2">EpsG family protein</fullName>
    </submittedName>
</protein>
<feature type="transmembrane region" description="Helical" evidence="1">
    <location>
        <begin position="88"/>
        <end position="108"/>
    </location>
</feature>
<sequence length="378" mass="45861">MLLYLFPIFFLLFLEKINANRKIVCLFLLYLMFFICFGYMCGSDWRSYEMIYSDIEIEKISYFLLFYEPGFLLYTLFFKFIGFDFWEFHVLTKVFVFWIFVYHLYYFLIDKKDVFLSLTLFLSSAGYFFFIDCPFRNLIAWGIVLFSFKYLFRRKFWHFLLIVVLSSSFHTSMLFLVPIYWISNLKLSTRQYVFIYILFFVSFSSREVIMTLLYPMTLIHPILLSRFDSYSEVSDVSAASGYSLGLLVQLLYFFLFVRQHDRFVAFSKYGNCFFNLTFLYFVFYRIALVIPVLSRFQFDLNIFYIVSLPFIIENFTNFSKLIFKYIVYILSALFIIVSVTSTTKYLPYTNYIYYKIMNIDLSFDERSDYNYKNSPYRE</sequence>
<keyword evidence="1" id="KW-1133">Transmembrane helix</keyword>
<feature type="transmembrane region" description="Helical" evidence="1">
    <location>
        <begin position="60"/>
        <end position="82"/>
    </location>
</feature>
<keyword evidence="1" id="KW-0472">Membrane</keyword>
<dbReference type="Proteomes" id="UP000479773">
    <property type="component" value="Unassembled WGS sequence"/>
</dbReference>
<name>A0A5M5PI27_BACFG</name>
<feature type="transmembrane region" description="Helical" evidence="1">
    <location>
        <begin position="156"/>
        <end position="181"/>
    </location>
</feature>
<dbReference type="Pfam" id="PF14897">
    <property type="entry name" value="EpsG"/>
    <property type="match status" value="1"/>
</dbReference>
<feature type="transmembrane region" description="Helical" evidence="1">
    <location>
        <begin position="325"/>
        <end position="346"/>
    </location>
</feature>
<proteinExistence type="predicted"/>
<feature type="transmembrane region" description="Helical" evidence="1">
    <location>
        <begin position="193"/>
        <end position="216"/>
    </location>
</feature>
<organism evidence="2 3">
    <name type="scientific">Bacteroides fragilis</name>
    <dbReference type="NCBI Taxonomy" id="817"/>
    <lineage>
        <taxon>Bacteria</taxon>
        <taxon>Pseudomonadati</taxon>
        <taxon>Bacteroidota</taxon>
        <taxon>Bacteroidia</taxon>
        <taxon>Bacteroidales</taxon>
        <taxon>Bacteroidaceae</taxon>
        <taxon>Bacteroides</taxon>
    </lineage>
</organism>
<feature type="transmembrane region" description="Helical" evidence="1">
    <location>
        <begin position="236"/>
        <end position="257"/>
    </location>
</feature>
<gene>
    <name evidence="2" type="ORF">F3B44_22865</name>
</gene>
<feature type="transmembrane region" description="Helical" evidence="1">
    <location>
        <begin position="29"/>
        <end position="48"/>
    </location>
</feature>
<dbReference type="EMBL" id="VWEQ01000037">
    <property type="protein sequence ID" value="KAA4747507.1"/>
    <property type="molecule type" value="Genomic_DNA"/>
</dbReference>
<evidence type="ECO:0000256" key="1">
    <source>
        <dbReference type="SAM" id="Phobius"/>
    </source>
</evidence>
<accession>A0A5M5PI27</accession>
<keyword evidence="1" id="KW-0812">Transmembrane</keyword>
<reference evidence="2 3" key="1">
    <citation type="journal article" date="2019" name="Nat. Med.">
        <title>A library of human gut bacterial isolates paired with longitudinal multiomics data enables mechanistic microbiome research.</title>
        <authorList>
            <person name="Poyet M."/>
            <person name="Groussin M."/>
            <person name="Gibbons S.M."/>
            <person name="Avila-Pacheco J."/>
            <person name="Jiang X."/>
            <person name="Kearney S.M."/>
            <person name="Perrotta A.R."/>
            <person name="Berdy B."/>
            <person name="Zhao S."/>
            <person name="Lieberman T.D."/>
            <person name="Swanson P.K."/>
            <person name="Smith M."/>
            <person name="Roesemann S."/>
            <person name="Alexander J.E."/>
            <person name="Rich S.A."/>
            <person name="Livny J."/>
            <person name="Vlamakis H."/>
            <person name="Clish C."/>
            <person name="Bullock K."/>
            <person name="Deik A."/>
            <person name="Scott J."/>
            <person name="Pierce K.A."/>
            <person name="Xavier R.J."/>
            <person name="Alm E.J."/>
        </authorList>
    </citation>
    <scope>NUCLEOTIDE SEQUENCE [LARGE SCALE GENOMIC DNA]</scope>
    <source>
        <strain evidence="2 3">BIOML-A106</strain>
    </source>
</reference>
<dbReference type="AlphaFoldDB" id="A0A5M5PI27"/>
<feature type="transmembrane region" description="Helical" evidence="1">
    <location>
        <begin position="269"/>
        <end position="290"/>
    </location>
</feature>